<dbReference type="Proteomes" id="UP000076842">
    <property type="component" value="Unassembled WGS sequence"/>
</dbReference>
<keyword evidence="4" id="KW-1185">Reference proteome</keyword>
<evidence type="ECO:0000256" key="2">
    <source>
        <dbReference type="SAM" id="MobiDB-lite"/>
    </source>
</evidence>
<feature type="region of interest" description="Disordered" evidence="2">
    <location>
        <begin position="381"/>
        <end position="421"/>
    </location>
</feature>
<organism evidence="3 4">
    <name type="scientific">Calocera cornea HHB12733</name>
    <dbReference type="NCBI Taxonomy" id="1353952"/>
    <lineage>
        <taxon>Eukaryota</taxon>
        <taxon>Fungi</taxon>
        <taxon>Dikarya</taxon>
        <taxon>Basidiomycota</taxon>
        <taxon>Agaricomycotina</taxon>
        <taxon>Dacrymycetes</taxon>
        <taxon>Dacrymycetales</taxon>
        <taxon>Dacrymycetaceae</taxon>
        <taxon>Calocera</taxon>
    </lineage>
</organism>
<keyword evidence="1" id="KW-0175">Coiled coil</keyword>
<name>A0A165H350_9BASI</name>
<feature type="compositionally biased region" description="Polar residues" evidence="2">
    <location>
        <begin position="309"/>
        <end position="324"/>
    </location>
</feature>
<feature type="compositionally biased region" description="Polar residues" evidence="2">
    <location>
        <begin position="388"/>
        <end position="406"/>
    </location>
</feature>
<feature type="compositionally biased region" description="Low complexity" evidence="2">
    <location>
        <begin position="337"/>
        <end position="365"/>
    </location>
</feature>
<sequence>MSTNGRASLLASLRTGGVRSVSGQVPGSAPLLSPSASHFPRSSTLDAFPQHTTQPEADLLADQFAQMQFAQAQHAQTAAPTAHANAMRMQQQMMYNMLSGNGQGYSQEEMLVLAQMQRQQQAQLELMRLQVLQQQAQAQAQLLALQAQQQQQQAEAARQYQHTASFDTLRSAASSAAARRASRGAADVAAEPMTAALSGRFGTRLNPQASAFRSSNIVEESLGGSPPMTAGFIAPQTAKEPGHVTPPRKSDVATSWRRGSSASPAPLRKTPSPPLSTPTVVVSRPDEYPVTPAPNTSSSTKSGRRPSPLQLSGSNSPKSVSSLVASDEEAVDSGADASPPALSNSPTSSSLTSLSPTSAHHPASAVAVPVEAAKRLYEGLGMGRPHVRSTSVSLASSGTHTPSTAVLRQPRGPPGGADELGMRNFATRVRRRAVSGLEVLKSARERVPGEEVLVY</sequence>
<feature type="compositionally biased region" description="Polar residues" evidence="2">
    <location>
        <begin position="40"/>
        <end position="49"/>
    </location>
</feature>
<feature type="region of interest" description="Disordered" evidence="2">
    <location>
        <begin position="18"/>
        <end position="49"/>
    </location>
</feature>
<feature type="compositionally biased region" description="Low complexity" evidence="2">
    <location>
        <begin position="28"/>
        <end position="37"/>
    </location>
</feature>
<proteinExistence type="predicted"/>
<dbReference type="InParanoid" id="A0A165H350"/>
<feature type="coiled-coil region" evidence="1">
    <location>
        <begin position="119"/>
        <end position="155"/>
    </location>
</feature>
<dbReference type="AlphaFoldDB" id="A0A165H350"/>
<feature type="region of interest" description="Disordered" evidence="2">
    <location>
        <begin position="220"/>
        <end position="365"/>
    </location>
</feature>
<accession>A0A165H350</accession>
<reference evidence="3 4" key="1">
    <citation type="journal article" date="2016" name="Mol. Biol. Evol.">
        <title>Comparative Genomics of Early-Diverging Mushroom-Forming Fungi Provides Insights into the Origins of Lignocellulose Decay Capabilities.</title>
        <authorList>
            <person name="Nagy L.G."/>
            <person name="Riley R."/>
            <person name="Tritt A."/>
            <person name="Adam C."/>
            <person name="Daum C."/>
            <person name="Floudas D."/>
            <person name="Sun H."/>
            <person name="Yadav J.S."/>
            <person name="Pangilinan J."/>
            <person name="Larsson K.H."/>
            <person name="Matsuura K."/>
            <person name="Barry K."/>
            <person name="Labutti K."/>
            <person name="Kuo R."/>
            <person name="Ohm R.A."/>
            <person name="Bhattacharya S.S."/>
            <person name="Shirouzu T."/>
            <person name="Yoshinaga Y."/>
            <person name="Martin F.M."/>
            <person name="Grigoriev I.V."/>
            <person name="Hibbett D.S."/>
        </authorList>
    </citation>
    <scope>NUCLEOTIDE SEQUENCE [LARGE SCALE GENOMIC DNA]</scope>
    <source>
        <strain evidence="3 4">HHB12733</strain>
    </source>
</reference>
<evidence type="ECO:0000313" key="3">
    <source>
        <dbReference type="EMBL" id="KZT58806.1"/>
    </source>
</evidence>
<dbReference type="EMBL" id="KV423947">
    <property type="protein sequence ID" value="KZT58806.1"/>
    <property type="molecule type" value="Genomic_DNA"/>
</dbReference>
<evidence type="ECO:0000313" key="4">
    <source>
        <dbReference type="Proteomes" id="UP000076842"/>
    </source>
</evidence>
<dbReference type="STRING" id="1353952.A0A165H350"/>
<protein>
    <submittedName>
        <fullName evidence="3">Uncharacterized protein</fullName>
    </submittedName>
</protein>
<evidence type="ECO:0000256" key="1">
    <source>
        <dbReference type="SAM" id="Coils"/>
    </source>
</evidence>
<gene>
    <name evidence="3" type="ORF">CALCODRAFT_482083</name>
</gene>
<dbReference type="OrthoDB" id="4092340at2759"/>